<comment type="caution">
    <text evidence="3">The sequence shown here is derived from an EMBL/GenBank/DDBJ whole genome shotgun (WGS) entry which is preliminary data.</text>
</comment>
<evidence type="ECO:0000256" key="1">
    <source>
        <dbReference type="SAM" id="MobiDB-lite"/>
    </source>
</evidence>
<dbReference type="InterPro" id="IPR036116">
    <property type="entry name" value="FN3_sf"/>
</dbReference>
<dbReference type="InterPro" id="IPR053784">
    <property type="entry name" value="Choice_anch_U_dom"/>
</dbReference>
<dbReference type="Pfam" id="PF00041">
    <property type="entry name" value="fn3"/>
    <property type="match status" value="1"/>
</dbReference>
<feature type="compositionally biased region" description="Acidic residues" evidence="1">
    <location>
        <begin position="223"/>
        <end position="241"/>
    </location>
</feature>
<gene>
    <name evidence="3" type="ORF">MRX98_09275</name>
</gene>
<dbReference type="PROSITE" id="PS50853">
    <property type="entry name" value="FN3"/>
    <property type="match status" value="1"/>
</dbReference>
<evidence type="ECO:0000313" key="3">
    <source>
        <dbReference type="EMBL" id="MCJ8500760.1"/>
    </source>
</evidence>
<dbReference type="NCBIfam" id="NF041766">
    <property type="entry name" value="choice_anch_U"/>
    <property type="match status" value="1"/>
</dbReference>
<dbReference type="Gene3D" id="2.60.40.10">
    <property type="entry name" value="Immunoglobulins"/>
    <property type="match status" value="2"/>
</dbReference>
<dbReference type="RefSeq" id="WP_246906130.1">
    <property type="nucleotide sequence ID" value="NZ_JALJRB010000008.1"/>
</dbReference>
<proteinExistence type="predicted"/>
<sequence length="590" mass="62323">MQNKSSGSFLLLLTVVGIGLLLLPITATWAAQVTLQWDANDPAPDGYRLFRCEGDGTYDFSSPVWDGDTTSYTVTGLAEGATYRFVVRAYQTDLESGNSNEVTYTVPAAPIDEGGNDADNHPPATSPGNEGGDDATNDNGDEQSDDPSEEKDSVDPPPTSDAEDDAEEETGGEGGNDADNHPPATPPGNEGGDDATNDNGDEMTENPSEEGGQADDPPPAENTGDDAADGSGEDDDNDADDDHPPASSTVNLPPDQPTLVPVTVDGDGLTELTPVLAVGAYLDADNDAHVATEYQISLMDDPDHAEFSMYVVFQRSLSRSLSWLQVPESVLDPDSIYYWRARFIDSRGAISAWSEWSAFTTIDSATAGVTDEGIPYDQVIEQWTVIDDPAVLDEIHTARLQGVDTPDPFNPQVAVQILGDNGTLSGMRSLTEGELPLTDNCPEHLTGVVSFRIHLDEVGDTALVKVHFSQAAPADARWYKFDPDQGWTVYPYATFSADRRSVVLELEDGGTGDMDGVANGVIIDPSGLGYSTRAIDGTGGDSAAAAGGGGGCFIASVQEGDHYSGVGLHGATRVAGLIALLSGILLWRRQ</sequence>
<reference evidence="3" key="1">
    <citation type="submission" date="2022-04" db="EMBL/GenBank/DDBJ databases">
        <title>Desulfatitalea alkaliphila sp. nov., a novel anaerobic sulfate-reducing bacterium isolated from terrestrial mud volcano, Taman Peninsula, Russia.</title>
        <authorList>
            <person name="Khomyakova M.A."/>
            <person name="Merkel A.Y."/>
            <person name="Slobodkin A.I."/>
        </authorList>
    </citation>
    <scope>NUCLEOTIDE SEQUENCE</scope>
    <source>
        <strain evidence="3">M08but</strain>
    </source>
</reference>
<organism evidence="3 4">
    <name type="scientific">Desulfatitalea alkaliphila</name>
    <dbReference type="NCBI Taxonomy" id="2929485"/>
    <lineage>
        <taxon>Bacteria</taxon>
        <taxon>Pseudomonadati</taxon>
        <taxon>Thermodesulfobacteriota</taxon>
        <taxon>Desulfobacteria</taxon>
        <taxon>Desulfobacterales</taxon>
        <taxon>Desulfosarcinaceae</taxon>
        <taxon>Desulfatitalea</taxon>
    </lineage>
</organism>
<dbReference type="EMBL" id="JALJRB010000008">
    <property type="protein sequence ID" value="MCJ8500760.1"/>
    <property type="molecule type" value="Genomic_DNA"/>
</dbReference>
<dbReference type="InterPro" id="IPR003961">
    <property type="entry name" value="FN3_dom"/>
</dbReference>
<dbReference type="InterPro" id="IPR013783">
    <property type="entry name" value="Ig-like_fold"/>
</dbReference>
<accession>A0AA41UIG6</accession>
<dbReference type="Proteomes" id="UP001165427">
    <property type="component" value="Unassembled WGS sequence"/>
</dbReference>
<name>A0AA41UIG6_9BACT</name>
<feature type="compositionally biased region" description="Acidic residues" evidence="1">
    <location>
        <begin position="131"/>
        <end position="149"/>
    </location>
</feature>
<evidence type="ECO:0000259" key="2">
    <source>
        <dbReference type="PROSITE" id="PS50853"/>
    </source>
</evidence>
<feature type="region of interest" description="Disordered" evidence="1">
    <location>
        <begin position="107"/>
        <end position="260"/>
    </location>
</feature>
<feature type="domain" description="Fibronectin type-III" evidence="2">
    <location>
        <begin position="17"/>
        <end position="109"/>
    </location>
</feature>
<feature type="compositionally biased region" description="Acidic residues" evidence="1">
    <location>
        <begin position="191"/>
        <end position="208"/>
    </location>
</feature>
<dbReference type="SUPFAM" id="SSF49265">
    <property type="entry name" value="Fibronectin type III"/>
    <property type="match status" value="1"/>
</dbReference>
<protein>
    <submittedName>
        <fullName evidence="3">Fibronectin type III domain-containing protein</fullName>
    </submittedName>
</protein>
<feature type="compositionally biased region" description="Acidic residues" evidence="1">
    <location>
        <begin position="161"/>
        <end position="171"/>
    </location>
</feature>
<dbReference type="CDD" id="cd00063">
    <property type="entry name" value="FN3"/>
    <property type="match status" value="1"/>
</dbReference>
<dbReference type="AlphaFoldDB" id="A0AA41UIG6"/>
<keyword evidence="4" id="KW-1185">Reference proteome</keyword>
<evidence type="ECO:0000313" key="4">
    <source>
        <dbReference type="Proteomes" id="UP001165427"/>
    </source>
</evidence>